<dbReference type="EMBL" id="UOFG01000109">
    <property type="protein sequence ID" value="VAW60112.1"/>
    <property type="molecule type" value="Genomic_DNA"/>
</dbReference>
<dbReference type="AlphaFoldDB" id="A0A3B0X9G6"/>
<proteinExistence type="predicted"/>
<evidence type="ECO:0000313" key="1">
    <source>
        <dbReference type="EMBL" id="VAW60112.1"/>
    </source>
</evidence>
<organism evidence="1">
    <name type="scientific">hydrothermal vent metagenome</name>
    <dbReference type="NCBI Taxonomy" id="652676"/>
    <lineage>
        <taxon>unclassified sequences</taxon>
        <taxon>metagenomes</taxon>
        <taxon>ecological metagenomes</taxon>
    </lineage>
</organism>
<reference evidence="1" key="1">
    <citation type="submission" date="2018-06" db="EMBL/GenBank/DDBJ databases">
        <authorList>
            <person name="Zhirakovskaya E."/>
        </authorList>
    </citation>
    <scope>NUCLEOTIDE SEQUENCE</scope>
</reference>
<gene>
    <name evidence="1" type="ORF">MNBD_GAMMA11-1014</name>
</gene>
<name>A0A3B0X9G6_9ZZZZ</name>
<accession>A0A3B0X9G6</accession>
<protein>
    <submittedName>
        <fullName evidence="1">Uncharacterized protein</fullName>
    </submittedName>
</protein>
<sequence length="182" mass="20947">MFSYFTRPKGPCVTANTETVTLTFSGTKVRFKAPGYSYAMIEQDEDDLLPADYDLDDFKQYKSTLFLDFNEQLYNPDIDIAAIGYFKNIWGFRKALFGDKYDNGTLSFTLGLRHIARFGSLFKPQNMEKAAIEDIDLAYGPKSYLAGEGSGGRRYQAPLDWSIHSFNNLEWIHFKSHHKKIY</sequence>